<dbReference type="AlphaFoldDB" id="A0A6P3WWT2"/>
<protein>
    <submittedName>
        <fullName evidence="8">Upstream stimulatory factor 1-like isoform X1</fullName>
    </submittedName>
</protein>
<feature type="domain" description="BHLH" evidence="6">
    <location>
        <begin position="142"/>
        <end position="205"/>
    </location>
</feature>
<dbReference type="PROSITE" id="PS50888">
    <property type="entry name" value="BHLH"/>
    <property type="match status" value="1"/>
</dbReference>
<dbReference type="OrthoDB" id="690068at2759"/>
<evidence type="ECO:0000259" key="6">
    <source>
        <dbReference type="PROSITE" id="PS50888"/>
    </source>
</evidence>
<dbReference type="InterPro" id="IPR051732">
    <property type="entry name" value="USF"/>
</dbReference>
<evidence type="ECO:0000256" key="4">
    <source>
        <dbReference type="ARBA" id="ARBA00023242"/>
    </source>
</evidence>
<dbReference type="SUPFAM" id="SSF47459">
    <property type="entry name" value="HLH, helix-loop-helix DNA-binding domain"/>
    <property type="match status" value="1"/>
</dbReference>
<dbReference type="GO" id="GO:0000981">
    <property type="term" value="F:DNA-binding transcription factor activity, RNA polymerase II-specific"/>
    <property type="evidence" value="ECO:0007669"/>
    <property type="project" value="TreeGrafter"/>
</dbReference>
<name>A0A6P3WWT2_DINQU</name>
<dbReference type="SMART" id="SM00353">
    <property type="entry name" value="HLH"/>
    <property type="match status" value="1"/>
</dbReference>
<proteinExistence type="predicted"/>
<dbReference type="Pfam" id="PF00010">
    <property type="entry name" value="HLH"/>
    <property type="match status" value="1"/>
</dbReference>
<feature type="coiled-coil region" evidence="5">
    <location>
        <begin position="202"/>
        <end position="246"/>
    </location>
</feature>
<evidence type="ECO:0000256" key="1">
    <source>
        <dbReference type="ARBA" id="ARBA00004123"/>
    </source>
</evidence>
<dbReference type="CDD" id="cd11396">
    <property type="entry name" value="bHLHzip_USF"/>
    <property type="match status" value="1"/>
</dbReference>
<evidence type="ECO:0000313" key="7">
    <source>
        <dbReference type="Proteomes" id="UP000515204"/>
    </source>
</evidence>
<dbReference type="RefSeq" id="XP_014470074.1">
    <property type="nucleotide sequence ID" value="XM_014614588.1"/>
</dbReference>
<keyword evidence="7" id="KW-1185">Reference proteome</keyword>
<dbReference type="Gene3D" id="4.10.280.10">
    <property type="entry name" value="Helix-loop-helix DNA-binding domain"/>
    <property type="match status" value="1"/>
</dbReference>
<dbReference type="InterPro" id="IPR036638">
    <property type="entry name" value="HLH_DNA-bd_sf"/>
</dbReference>
<dbReference type="PANTHER" id="PTHR46117:SF3">
    <property type="entry name" value="FI24210P1"/>
    <property type="match status" value="1"/>
</dbReference>
<evidence type="ECO:0000313" key="8">
    <source>
        <dbReference type="RefSeq" id="XP_014470074.1"/>
    </source>
</evidence>
<dbReference type="GO" id="GO:0046983">
    <property type="term" value="F:protein dimerization activity"/>
    <property type="evidence" value="ECO:0007669"/>
    <property type="project" value="InterPro"/>
</dbReference>
<evidence type="ECO:0000256" key="5">
    <source>
        <dbReference type="SAM" id="Coils"/>
    </source>
</evidence>
<gene>
    <name evidence="8" type="primary">LOC106742019</name>
</gene>
<evidence type="ECO:0000256" key="3">
    <source>
        <dbReference type="ARBA" id="ARBA00023163"/>
    </source>
</evidence>
<organism evidence="7 8">
    <name type="scientific">Dinoponera quadriceps</name>
    <name type="common">South American ant</name>
    <dbReference type="NCBI Taxonomy" id="609295"/>
    <lineage>
        <taxon>Eukaryota</taxon>
        <taxon>Metazoa</taxon>
        <taxon>Ecdysozoa</taxon>
        <taxon>Arthropoda</taxon>
        <taxon>Hexapoda</taxon>
        <taxon>Insecta</taxon>
        <taxon>Pterygota</taxon>
        <taxon>Neoptera</taxon>
        <taxon>Endopterygota</taxon>
        <taxon>Hymenoptera</taxon>
        <taxon>Apocrita</taxon>
        <taxon>Aculeata</taxon>
        <taxon>Formicoidea</taxon>
        <taxon>Formicidae</taxon>
        <taxon>Ponerinae</taxon>
        <taxon>Ponerini</taxon>
        <taxon>Dinoponera</taxon>
    </lineage>
</organism>
<keyword evidence="3" id="KW-0804">Transcription</keyword>
<keyword evidence="2" id="KW-0805">Transcription regulation</keyword>
<reference evidence="8" key="1">
    <citation type="submission" date="2025-08" db="UniProtKB">
        <authorList>
            <consortium name="RefSeq"/>
        </authorList>
    </citation>
    <scope>IDENTIFICATION</scope>
</reference>
<evidence type="ECO:0000256" key="2">
    <source>
        <dbReference type="ARBA" id="ARBA00023015"/>
    </source>
</evidence>
<dbReference type="Proteomes" id="UP000515204">
    <property type="component" value="Unplaced"/>
</dbReference>
<comment type="subcellular location">
    <subcellularLocation>
        <location evidence="1">Nucleus</location>
    </subcellularLocation>
</comment>
<dbReference type="KEGG" id="dqu:106742019"/>
<dbReference type="GO" id="GO:0000978">
    <property type="term" value="F:RNA polymerase II cis-regulatory region sequence-specific DNA binding"/>
    <property type="evidence" value="ECO:0007669"/>
    <property type="project" value="TreeGrafter"/>
</dbReference>
<keyword evidence="5" id="KW-0175">Coiled coil</keyword>
<dbReference type="PANTHER" id="PTHR46117">
    <property type="entry name" value="FI24210P1"/>
    <property type="match status" value="1"/>
</dbReference>
<dbReference type="InterPro" id="IPR011598">
    <property type="entry name" value="bHLH_dom"/>
</dbReference>
<dbReference type="GeneID" id="106742019"/>
<keyword evidence="4" id="KW-0539">Nucleus</keyword>
<sequence length="257" mass="28624">MEVINRFDTMDESADENIMGDETVGVVLEEAEIVDCEAEAEADDDNIQYHLYAVNRGDSTVTYKVMHVSEANEENNEQVSITPVNNAVQVLASPLNGQFYVLSNGNDVVASETARSVAPRVAKLQIEGPQSIITGIKKRDERRRVTHNEVERRRRDKINTWISKLGNLLPDCDQNANGEGDGKANGESQSKGGILARACEYIVKLREDKEKLTQSLEENVQLTEEAKNLRQVANDLRNENSKLKAQMTKDGMFILGT</sequence>
<dbReference type="GO" id="GO:0005634">
    <property type="term" value="C:nucleus"/>
    <property type="evidence" value="ECO:0007669"/>
    <property type="project" value="UniProtKB-SubCell"/>
</dbReference>
<accession>A0A6P3WWT2</accession>